<dbReference type="PANTHER" id="PTHR16950:SF16">
    <property type="entry name" value="ZINC TRANSPORTER ZIP13"/>
    <property type="match status" value="1"/>
</dbReference>
<evidence type="ECO:0000256" key="1">
    <source>
        <dbReference type="ARBA" id="ARBA00004141"/>
    </source>
</evidence>
<dbReference type="PANTHER" id="PTHR16950">
    <property type="entry name" value="ZINC TRANSPORTER SLC39A7 HISTIDINE-RICH MEMBRANE PROTEIN KE4"/>
    <property type="match status" value="1"/>
</dbReference>
<feature type="transmembrane region" description="Helical" evidence="5">
    <location>
        <begin position="320"/>
        <end position="339"/>
    </location>
</feature>
<keyword evidence="6" id="KW-0732">Signal</keyword>
<dbReference type="InterPro" id="IPR003689">
    <property type="entry name" value="ZIP"/>
</dbReference>
<feature type="transmembrane region" description="Helical" evidence="5">
    <location>
        <begin position="289"/>
        <end position="308"/>
    </location>
</feature>
<dbReference type="OrthoDB" id="200954at2759"/>
<keyword evidence="2 5" id="KW-0812">Transmembrane</keyword>
<evidence type="ECO:0000256" key="5">
    <source>
        <dbReference type="SAM" id="Phobius"/>
    </source>
</evidence>
<evidence type="ECO:0000256" key="3">
    <source>
        <dbReference type="ARBA" id="ARBA00022989"/>
    </source>
</evidence>
<protein>
    <submittedName>
        <fullName evidence="7">Slc39a-5</fullName>
    </submittedName>
</protein>
<dbReference type="EMBL" id="KT163720">
    <property type="protein sequence ID" value="AKN21670.1"/>
    <property type="molecule type" value="mRNA"/>
</dbReference>
<sequence length="341" mass="37643">MIIKFCLQLLFFLLSVTLISSHQFKAKSYKPSEQDILISDFFHHHFDISIRVKLLWQIIYSVIGSILVGLSGILPLLFISSETGVYLRSKSGMISLNRWLGFAFGSIIGDVFLHLLPEAWESIHQHEGGNSHMIMGLSVIVGFLLFFVIEKIFIANSYEPENCQQKEKKLPNGKSSNTNGIVAHDPIIESGIKAEGYLNLLANFTDNFTHGLAIGGSFLISFKIGVLTTTCILIHEIPHEVSDFVILLRAGFDRWKAAKLQLLTACGSCLGAVFALTADSTTTGLSKTFILPFTSGAFIYIAMVSLLPSILAESSFRESIIQLVFLASGFLIMVTMSQYCS</sequence>
<feature type="transmembrane region" description="Helical" evidence="5">
    <location>
        <begin position="54"/>
        <end position="78"/>
    </location>
</feature>
<comment type="subcellular location">
    <subcellularLocation>
        <location evidence="1">Membrane</location>
        <topology evidence="1">Multi-pass membrane protein</topology>
    </subcellularLocation>
</comment>
<accession>A0A0H3YFB6</accession>
<dbReference type="GO" id="GO:0016020">
    <property type="term" value="C:membrane"/>
    <property type="evidence" value="ECO:0007669"/>
    <property type="project" value="UniProtKB-SubCell"/>
</dbReference>
<keyword evidence="4 5" id="KW-0472">Membrane</keyword>
<evidence type="ECO:0000256" key="4">
    <source>
        <dbReference type="ARBA" id="ARBA00023136"/>
    </source>
</evidence>
<evidence type="ECO:0000256" key="6">
    <source>
        <dbReference type="SAM" id="SignalP"/>
    </source>
</evidence>
<reference evidence="7" key="1">
    <citation type="journal article" date="2015" name="Elife">
        <title>Stem cells and fluid flow drive cyst formation in an invertebrate excretory organ.</title>
        <authorList>
            <person name="Thi-Kim Vu H."/>
            <person name="Rink J.C."/>
            <person name="McKinney S.A."/>
            <person name="McClain M."/>
            <person name="Lakshmanaperumal N."/>
            <person name="Alexander R."/>
            <person name="Sanchez Alvarado A."/>
        </authorList>
    </citation>
    <scope>NUCLEOTIDE SEQUENCE</scope>
</reference>
<feature type="transmembrane region" description="Helical" evidence="5">
    <location>
        <begin position="257"/>
        <end position="277"/>
    </location>
</feature>
<feature type="chain" id="PRO_5005204056" evidence="6">
    <location>
        <begin position="22"/>
        <end position="341"/>
    </location>
</feature>
<feature type="transmembrane region" description="Helical" evidence="5">
    <location>
        <begin position="129"/>
        <end position="149"/>
    </location>
</feature>
<name>A0A0H3YFB6_SCHMD</name>
<dbReference type="Pfam" id="PF02535">
    <property type="entry name" value="Zip"/>
    <property type="match status" value="1"/>
</dbReference>
<evidence type="ECO:0000313" key="7">
    <source>
        <dbReference type="EMBL" id="AKN21670.1"/>
    </source>
</evidence>
<evidence type="ECO:0000256" key="2">
    <source>
        <dbReference type="ARBA" id="ARBA00022692"/>
    </source>
</evidence>
<dbReference type="GO" id="GO:0006882">
    <property type="term" value="P:intracellular zinc ion homeostasis"/>
    <property type="evidence" value="ECO:0007669"/>
    <property type="project" value="TreeGrafter"/>
</dbReference>
<feature type="transmembrane region" description="Helical" evidence="5">
    <location>
        <begin position="99"/>
        <end position="117"/>
    </location>
</feature>
<dbReference type="AlphaFoldDB" id="A0A0H3YFB6"/>
<organism evidence="7">
    <name type="scientific">Schmidtea mediterranea</name>
    <name type="common">Freshwater planarian flatworm</name>
    <dbReference type="NCBI Taxonomy" id="79327"/>
    <lineage>
        <taxon>Eukaryota</taxon>
        <taxon>Metazoa</taxon>
        <taxon>Spiralia</taxon>
        <taxon>Lophotrochozoa</taxon>
        <taxon>Platyhelminthes</taxon>
        <taxon>Rhabditophora</taxon>
        <taxon>Seriata</taxon>
        <taxon>Tricladida</taxon>
        <taxon>Continenticola</taxon>
        <taxon>Geoplanoidea</taxon>
        <taxon>Dugesiidae</taxon>
        <taxon>Schmidtea</taxon>
    </lineage>
</organism>
<feature type="signal peptide" evidence="6">
    <location>
        <begin position="1"/>
        <end position="21"/>
    </location>
</feature>
<gene>
    <name evidence="7" type="primary">slc39a-5</name>
</gene>
<proteinExistence type="evidence at transcript level"/>
<dbReference type="GO" id="GO:0005385">
    <property type="term" value="F:zinc ion transmembrane transporter activity"/>
    <property type="evidence" value="ECO:0007669"/>
    <property type="project" value="TreeGrafter"/>
</dbReference>
<keyword evidence="3 5" id="KW-1133">Transmembrane helix</keyword>